<dbReference type="InterPro" id="IPR025883">
    <property type="entry name" value="Cadherin-like_domain"/>
</dbReference>
<evidence type="ECO:0000313" key="5">
    <source>
        <dbReference type="EMBL" id="NOU88702.1"/>
    </source>
</evidence>
<dbReference type="CDD" id="cd14244">
    <property type="entry name" value="GH_101_like"/>
    <property type="match status" value="1"/>
</dbReference>
<dbReference type="Pfam" id="PF22888">
    <property type="entry name" value="FIMAH"/>
    <property type="match status" value="1"/>
</dbReference>
<dbReference type="InterPro" id="IPR013783">
    <property type="entry name" value="Ig-like_fold"/>
</dbReference>
<dbReference type="NCBIfam" id="NF047446">
    <property type="entry name" value="barrel_OmpL47"/>
    <property type="match status" value="1"/>
</dbReference>
<dbReference type="Gene3D" id="2.60.40.1120">
    <property type="entry name" value="Carboxypeptidase-like, regulatory domain"/>
    <property type="match status" value="1"/>
</dbReference>
<dbReference type="SMART" id="SM00060">
    <property type="entry name" value="FN3"/>
    <property type="match status" value="3"/>
</dbReference>
<dbReference type="InterPro" id="IPR049314">
    <property type="entry name" value="GH101_dom-5"/>
</dbReference>
<name>A0ABX1Z601_9BACL</name>
<dbReference type="Pfam" id="PF12733">
    <property type="entry name" value="Cadherin-like"/>
    <property type="match status" value="1"/>
</dbReference>
<dbReference type="NCBIfam" id="NF033679">
    <property type="entry name" value="DNRLRE_dom"/>
    <property type="match status" value="1"/>
</dbReference>
<dbReference type="InterPro" id="IPR040502">
    <property type="entry name" value="GH101_dom-6"/>
</dbReference>
<dbReference type="Pfam" id="PF00041">
    <property type="entry name" value="fn3"/>
    <property type="match status" value="1"/>
</dbReference>
<dbReference type="InterPro" id="IPR040633">
    <property type="entry name" value="Gal_mutarotas_3"/>
</dbReference>
<dbReference type="Pfam" id="PF18080">
    <property type="entry name" value="Gal_mutarotas_3"/>
    <property type="match status" value="1"/>
</dbReference>
<sequence>MSKMSKLIQKRLGKKCKIMLAILFFLAQFYSFGNLSFLGETTVLAASQTAIQSTSLSVTVDDTFPKIIQYQWLGAGASQNAVFYGNEDTMNQVKINGTTYTPTVTSVKTGDTITYILNISSIGVTMTMYFKVIDNIVEFKVSDIAESGATKVMTFEIPNQNLISIRDDQAGAQETGVDVKGSVNYTDNSKEEYNALSTKAVDANPVAKSYLILNTDKLAATLYNNAINTTPTTGSKILGDKFETRYYYQTMSKTSYKRMGAWNNAWTYREVPTEIMELPYAKIAITPDVNNDSTVDWQDGATAYRQIMKIPYGADTIKKSFAGIAYTRGSLAQWPFLRTLDMVKKINLYTDGFGQFLEYKGHQAEGHDSNHPDYGVNINKRAGGLTDLNYFVNEAAKYNTSVGVHINATEAYPEAQYYSEDLLRQPHAAGWNSLDQAYLIDQYKDATNLGSHGLADRLAELKSNVPGLKWVYVDVYYFQGYPEWKLGTELNKNGWAVGTEFQGALEDYAVWNHVPQMKSQVVRFMKNGVADSFGFNPMLLKSRHAGSMGYGDDGNDDQGNNTGLVSQMKIFYTNNLLMKYMQNFDIMKWTDNRIDFTNNVYVKETTPEPNPVVELYKDNKKIAAYQNNYDTSTYNISNVSAKVFIPWDPQNETKIYHFNTAGGSTTWDLPGSWSGMRTVKLYQLSDTGKTFVKDLNVTNGQVTIDATANTPYVIYKGEQTNPVMTWGAGGFVKDPGFDSHDLSPATSAWTTSSTGGSTNHIHITNNSLGETYLNVNGNNGADATLSQTITGLTPGKSYQLSAWMEVNGRTGTIGVNNYGGFEVTNTMEKSELTNQYYNTLRYGRNNMQRIKLEFTVPANHTSADIYFKANAGTTTSYMYLDDVRIVEMNTTPFGSHYFFEDFESNDEGIGPFVQTKLVGRIHRSELHSGFTTDTINGNYSLKMRQTTSTETGEYMRTVPYNVKLQPNTLYKMSFNYLLDPINGGAYSVAVKGNNGAITLTNVPIPSSVNGSAYSTFTKTFLTGNYEDAYVSFIKNGGGMIDFVMDDFALDVVPVAPPLAVPTGLKATALSPSQISVSWDETDLATGYDLEVDGQVVTPAIAPYMHSGLALNSTHTYRVRAKNAAETTDWSAPVSAASLNAMSIVAAADAYVRDGGSASTNFGTDSTTMVKWDAPGYSREAFYKFNLDRIPANMTSAKIKLYPTTAGSVSPGINVEQVQNNWSESALTWNNKPSVIGAKLNASPIMPVLNTAFVIDVTNMAKSALASQDKNISIKLTNALLRGGSSDSQFATKENSMSQYWPVVEYTAPGSIRGKVVDSNNMPVSGATVTAFVTGSVYGSVDTTVDGTYTISDIPSGSGYTVTASKAGYMDASRSNVIVPMGDVAIVDMTLTSPISLPSNNADLRGLSLSGGQLNPAFAAGTTSYTANVTNNVNNISVTASVDDTHATLTVGGQEVASGEASGPIILNEGSNTINIVVTAQDLTTKTYTLTVIRESAPPATPILDNIVSGNGKLTLNWMQSSGATGYKVKYGTASGVYTSSVDAGHVSSITIEGLQNGVTYYFAISAYNAGEESSNSDEKIGTPDGMPPSTAAVLDGVKGSGDWYTSDVTVKLESQDDNSGPASTEYSLNVIQGPSVLQSTYGFVPYTAPLLLSEGIYQLQYRSTDSAGNVEAPKSITVNIDRTSPTTVLTANGNPLENGATFQDNQLLTLIIQSEDPLSGVASQSMTIDGVVTSTTQNIVNWEGQLGNHVIQTVVTDRAGNSKITTISVNVTTNVSALQQLIAKFVASGEINGSLTTQITNKFTQSLDQLSKGHNDQAIKHMQDVLKQIDKAKQGEISAYAKQVLTTDAYAIMAVWSK</sequence>
<dbReference type="Pfam" id="PF21466">
    <property type="entry name" value="GH101_dom-5"/>
    <property type="match status" value="1"/>
</dbReference>
<feature type="domain" description="Fibronectin type-III" evidence="4">
    <location>
        <begin position="1497"/>
        <end position="1589"/>
    </location>
</feature>
<dbReference type="Pfam" id="PF12905">
    <property type="entry name" value="Glyco_hydro_101"/>
    <property type="match status" value="1"/>
</dbReference>
<feature type="domain" description="Fibronectin type-III" evidence="4">
    <location>
        <begin position="1060"/>
        <end position="1140"/>
    </location>
</feature>
<dbReference type="Proteomes" id="UP000658690">
    <property type="component" value="Unassembled WGS sequence"/>
</dbReference>
<dbReference type="EMBL" id="WHOC01000133">
    <property type="protein sequence ID" value="NOU88702.1"/>
    <property type="molecule type" value="Genomic_DNA"/>
</dbReference>
<dbReference type="Gene3D" id="2.70.98.10">
    <property type="match status" value="1"/>
</dbReference>
<protein>
    <submittedName>
        <fullName evidence="5">DNRLRE domain-containing protein</fullName>
    </submittedName>
</protein>
<keyword evidence="2" id="KW-0964">Secreted</keyword>
<dbReference type="InterPro" id="IPR014718">
    <property type="entry name" value="GH-type_carb-bd"/>
</dbReference>
<dbReference type="Gene3D" id="2.60.120.260">
    <property type="entry name" value="Galactose-binding domain-like"/>
    <property type="match status" value="2"/>
</dbReference>
<dbReference type="InterPro" id="IPR058094">
    <property type="entry name" value="Ig-like_OmpL47-like"/>
</dbReference>
<dbReference type="Pfam" id="PF13620">
    <property type="entry name" value="CarboxypepD_reg"/>
    <property type="match status" value="1"/>
</dbReference>
<dbReference type="InterPro" id="IPR035364">
    <property type="entry name" value="Beta_sandwich_GH101"/>
</dbReference>
<dbReference type="InterPro" id="IPR025706">
    <property type="entry name" value="Endoa_GalNAc"/>
</dbReference>
<dbReference type="Gene3D" id="3.30.1920.20">
    <property type="match status" value="1"/>
</dbReference>
<dbReference type="InterPro" id="IPR003961">
    <property type="entry name" value="FN3_dom"/>
</dbReference>
<dbReference type="Gene3D" id="3.20.20.80">
    <property type="entry name" value="Glycosidases"/>
    <property type="match status" value="1"/>
</dbReference>
<dbReference type="InterPro" id="IPR036116">
    <property type="entry name" value="FN3_sf"/>
</dbReference>
<comment type="subcellular location">
    <subcellularLocation>
        <location evidence="1">Secreted</location>
    </subcellularLocation>
</comment>
<dbReference type="Pfam" id="PF17451">
    <property type="entry name" value="Glyco_hyd_101C"/>
    <property type="match status" value="1"/>
</dbReference>
<dbReference type="Gene3D" id="2.60.40.10">
    <property type="entry name" value="Immunoglobulins"/>
    <property type="match status" value="2"/>
</dbReference>
<dbReference type="Pfam" id="PF24517">
    <property type="entry name" value="CBM96"/>
    <property type="match status" value="1"/>
</dbReference>
<dbReference type="RefSeq" id="WP_171691689.1">
    <property type="nucleotide sequence ID" value="NZ_WHOC01000133.1"/>
</dbReference>
<organism evidence="5 6">
    <name type="scientific">Paenibacillus germinis</name>
    <dbReference type="NCBI Taxonomy" id="2654979"/>
    <lineage>
        <taxon>Bacteria</taxon>
        <taxon>Bacillati</taxon>
        <taxon>Bacillota</taxon>
        <taxon>Bacilli</taxon>
        <taxon>Bacillales</taxon>
        <taxon>Paenibacillaceae</taxon>
        <taxon>Paenibacillus</taxon>
    </lineage>
</organism>
<dbReference type="InterPro" id="IPR055372">
    <property type="entry name" value="CBM96"/>
</dbReference>
<evidence type="ECO:0000256" key="1">
    <source>
        <dbReference type="ARBA" id="ARBA00004613"/>
    </source>
</evidence>
<comment type="caution">
    <text evidence="5">The sequence shown here is derived from an EMBL/GenBank/DDBJ whole genome shotgun (WGS) entry which is preliminary data.</text>
</comment>
<dbReference type="CDD" id="cd00063">
    <property type="entry name" value="FN3"/>
    <property type="match status" value="2"/>
</dbReference>
<evidence type="ECO:0000313" key="6">
    <source>
        <dbReference type="Proteomes" id="UP000658690"/>
    </source>
</evidence>
<dbReference type="Pfam" id="PF17974">
    <property type="entry name" value="GalBD_like"/>
    <property type="match status" value="1"/>
</dbReference>
<dbReference type="PROSITE" id="PS50853">
    <property type="entry name" value="FN3"/>
    <property type="match status" value="2"/>
</dbReference>
<dbReference type="SUPFAM" id="SSF49265">
    <property type="entry name" value="Fibronectin type III"/>
    <property type="match status" value="1"/>
</dbReference>
<dbReference type="SUPFAM" id="SSF49452">
    <property type="entry name" value="Starch-binding domain-like"/>
    <property type="match status" value="1"/>
</dbReference>
<proteinExistence type="predicted"/>
<keyword evidence="6" id="KW-1185">Reference proteome</keyword>
<keyword evidence="3" id="KW-0732">Signal</keyword>
<dbReference type="InterPro" id="IPR054470">
    <property type="entry name" value="FIMAH_dom"/>
</dbReference>
<gene>
    <name evidence="5" type="ORF">GC102_23550</name>
</gene>
<evidence type="ECO:0000256" key="2">
    <source>
        <dbReference type="ARBA" id="ARBA00022525"/>
    </source>
</evidence>
<accession>A0ABX1Z601</accession>
<evidence type="ECO:0000256" key="3">
    <source>
        <dbReference type="ARBA" id="ARBA00022729"/>
    </source>
</evidence>
<reference evidence="5 6" key="1">
    <citation type="submission" date="2019-10" db="EMBL/GenBank/DDBJ databases">
        <title>Description of Paenibacillus choica sp. nov.</title>
        <authorList>
            <person name="Carlier A."/>
            <person name="Qi S."/>
        </authorList>
    </citation>
    <scope>NUCLEOTIDE SEQUENCE [LARGE SCALE GENOMIC DNA]</scope>
    <source>
        <strain evidence="5 6">LMG 31460</strain>
    </source>
</reference>
<dbReference type="SUPFAM" id="SSF49785">
    <property type="entry name" value="Galactose-binding domain-like"/>
    <property type="match status" value="1"/>
</dbReference>
<dbReference type="InterPro" id="IPR008979">
    <property type="entry name" value="Galactose-bd-like_sf"/>
</dbReference>
<evidence type="ECO:0000259" key="4">
    <source>
        <dbReference type="PROSITE" id="PS50853"/>
    </source>
</evidence>
<dbReference type="InterPro" id="IPR013784">
    <property type="entry name" value="Carb-bd-like_fold"/>
</dbReference>